<dbReference type="Proteomes" id="UP000184212">
    <property type="component" value="Unassembled WGS sequence"/>
</dbReference>
<dbReference type="InterPro" id="IPR021457">
    <property type="entry name" value="DUF3108"/>
</dbReference>
<organism evidence="1 2">
    <name type="scientific">Chryseolinea serpens</name>
    <dbReference type="NCBI Taxonomy" id="947013"/>
    <lineage>
        <taxon>Bacteria</taxon>
        <taxon>Pseudomonadati</taxon>
        <taxon>Bacteroidota</taxon>
        <taxon>Cytophagia</taxon>
        <taxon>Cytophagales</taxon>
        <taxon>Fulvivirgaceae</taxon>
        <taxon>Chryseolinea</taxon>
    </lineage>
</organism>
<dbReference type="AlphaFoldDB" id="A0A1M5JXA8"/>
<keyword evidence="2" id="KW-1185">Reference proteome</keyword>
<accession>A0A1M5JXA8</accession>
<protein>
    <recommendedName>
        <fullName evidence="3">DUF3108 domain-containing protein</fullName>
    </recommendedName>
</protein>
<dbReference type="STRING" id="947013.SAMN04488109_0334"/>
<proteinExistence type="predicted"/>
<evidence type="ECO:0008006" key="3">
    <source>
        <dbReference type="Google" id="ProtNLM"/>
    </source>
</evidence>
<reference evidence="1 2" key="1">
    <citation type="submission" date="2016-11" db="EMBL/GenBank/DDBJ databases">
        <authorList>
            <person name="Jaros S."/>
            <person name="Januszkiewicz K."/>
            <person name="Wedrychowicz H."/>
        </authorList>
    </citation>
    <scope>NUCLEOTIDE SEQUENCE [LARGE SCALE GENOMIC DNA]</scope>
    <source>
        <strain evidence="1 2">DSM 24574</strain>
    </source>
</reference>
<dbReference type="Pfam" id="PF11306">
    <property type="entry name" value="DUF3108"/>
    <property type="match status" value="1"/>
</dbReference>
<gene>
    <name evidence="1" type="ORF">SAMN04488109_0334</name>
</gene>
<evidence type="ECO:0000313" key="2">
    <source>
        <dbReference type="Proteomes" id="UP000184212"/>
    </source>
</evidence>
<dbReference type="RefSeq" id="WP_073130363.1">
    <property type="nucleotide sequence ID" value="NZ_FQWQ01000001.1"/>
</dbReference>
<dbReference type="EMBL" id="FQWQ01000001">
    <property type="protein sequence ID" value="SHG45181.1"/>
    <property type="molecule type" value="Genomic_DNA"/>
</dbReference>
<name>A0A1M5JXA8_9BACT</name>
<dbReference type="OrthoDB" id="9808473at2"/>
<sequence>MKRGAFSFFIVALLSGFVAEQNDTYPPIKNQSFKRGEVIEFKMTYGIFTVGKGSVNIHPKYFRINNRDCFKIDVYGKTVGMVDWVADVDDRWGAYIDTVALIPHQFYRRIREGRYKKDEWTNFDQVNKKIEVKTLDNETGKFKEPKYYDAPPQVRDMAAGFLILRNMDLSKIKIGDTVSVKGFFEDEFYNFKIIYGGKETIKVKIGKVRALVFKPVMPANKVFDGENSVTAWFSDDKNRIPVKINANMFIGSAGVELTGYSGLKSPLNLVPED</sequence>
<evidence type="ECO:0000313" key="1">
    <source>
        <dbReference type="EMBL" id="SHG45181.1"/>
    </source>
</evidence>